<dbReference type="Proteomes" id="UP000284706">
    <property type="component" value="Unassembled WGS sequence"/>
</dbReference>
<dbReference type="GO" id="GO:0016491">
    <property type="term" value="F:oxidoreductase activity"/>
    <property type="evidence" value="ECO:0007669"/>
    <property type="project" value="UniProtKB-KW"/>
</dbReference>
<dbReference type="EMBL" id="NHYE01000670">
    <property type="protein sequence ID" value="PPR04131.1"/>
    <property type="molecule type" value="Genomic_DNA"/>
</dbReference>
<dbReference type="AlphaFoldDB" id="A0A409YM39"/>
<feature type="domain" description="FAD-binding" evidence="5">
    <location>
        <begin position="298"/>
        <end position="364"/>
    </location>
</feature>
<organism evidence="6 7">
    <name type="scientific">Gymnopilus dilepis</name>
    <dbReference type="NCBI Taxonomy" id="231916"/>
    <lineage>
        <taxon>Eukaryota</taxon>
        <taxon>Fungi</taxon>
        <taxon>Dikarya</taxon>
        <taxon>Basidiomycota</taxon>
        <taxon>Agaricomycotina</taxon>
        <taxon>Agaricomycetes</taxon>
        <taxon>Agaricomycetidae</taxon>
        <taxon>Agaricales</taxon>
        <taxon>Agaricineae</taxon>
        <taxon>Hymenogastraceae</taxon>
        <taxon>Gymnopilus</taxon>
    </lineage>
</organism>
<dbReference type="STRING" id="231916.A0A409YM39"/>
<accession>A0A409YM39</accession>
<dbReference type="InParanoid" id="A0A409YM39"/>
<dbReference type="GO" id="GO:0044550">
    <property type="term" value="P:secondary metabolite biosynthetic process"/>
    <property type="evidence" value="ECO:0007669"/>
    <property type="project" value="TreeGrafter"/>
</dbReference>
<gene>
    <name evidence="6" type="ORF">CVT26_001323</name>
</gene>
<evidence type="ECO:0000256" key="3">
    <source>
        <dbReference type="ARBA" id="ARBA00023002"/>
    </source>
</evidence>
<dbReference type="InterPro" id="IPR036188">
    <property type="entry name" value="FAD/NAD-bd_sf"/>
</dbReference>
<keyword evidence="4" id="KW-1133">Transmembrane helix</keyword>
<dbReference type="PANTHER" id="PTHR46720:SF3">
    <property type="entry name" value="FAD-BINDING DOMAIN-CONTAINING PROTEIN-RELATED"/>
    <property type="match status" value="1"/>
</dbReference>
<evidence type="ECO:0000313" key="6">
    <source>
        <dbReference type="EMBL" id="PPR04131.1"/>
    </source>
</evidence>
<keyword evidence="3" id="KW-0560">Oxidoreductase</keyword>
<dbReference type="OrthoDB" id="417877at2759"/>
<evidence type="ECO:0000256" key="2">
    <source>
        <dbReference type="ARBA" id="ARBA00022827"/>
    </source>
</evidence>
<reference evidence="6 7" key="1">
    <citation type="journal article" date="2018" name="Evol. Lett.">
        <title>Horizontal gene cluster transfer increased hallucinogenic mushroom diversity.</title>
        <authorList>
            <person name="Reynolds H.T."/>
            <person name="Vijayakumar V."/>
            <person name="Gluck-Thaler E."/>
            <person name="Korotkin H.B."/>
            <person name="Matheny P.B."/>
            <person name="Slot J.C."/>
        </authorList>
    </citation>
    <scope>NUCLEOTIDE SEQUENCE [LARGE SCALE GENOMIC DNA]</scope>
    <source>
        <strain evidence="6 7">SRW20</strain>
    </source>
</reference>
<dbReference type="SUPFAM" id="SSF51905">
    <property type="entry name" value="FAD/NAD(P)-binding domain"/>
    <property type="match status" value="1"/>
</dbReference>
<name>A0A409YM39_9AGAR</name>
<evidence type="ECO:0000313" key="7">
    <source>
        <dbReference type="Proteomes" id="UP000284706"/>
    </source>
</evidence>
<keyword evidence="4" id="KW-0812">Transmembrane</keyword>
<dbReference type="InterPro" id="IPR051104">
    <property type="entry name" value="FAD_monoxygenase"/>
</dbReference>
<comment type="caution">
    <text evidence="6">The sequence shown here is derived from an EMBL/GenBank/DDBJ whole genome shotgun (WGS) entry which is preliminary data.</text>
</comment>
<keyword evidence="7" id="KW-1185">Reference proteome</keyword>
<keyword evidence="1" id="KW-0285">Flavoprotein</keyword>
<sequence length="435" mass="48697">MPSEQQQRIRVAIIGAGIGGLTLSAALGAMKRHNSVLEVDIYEGSPRISSLGAGIGFWTRTWKVMKKIGLDQDLLQFLPEAPNESSITSIFEVRKADQREGFYIEDIRRKGGAIWFHRADLQKTLLNHVEGKIHLSHRLVRYVEVGNGIQLQFENGKSAWCDLIIGMDGINSVVRKCFLTYQGVPTSPSMNPVWSGYTGYRALIQASRLRAENPHSRALQVPMLHIVTYPVSSGEIINAAFWTFEESNEGSPFHGQIAMPCTIDEISSMFCGWEQEVQQLVKCIENPSKWCIRELKPMERYSKGRVILCGDAAHAMTPFDGGGAAQAIEDAYVLSGLLSDEKCQIRTLSRISEIYNSVRRPLANWVLEKSKRTGKAMELMLPEFDGIGEGDVDVPLEKLKELIYDIQKGWAWVGNTSPEDEMLRALNMLHSKRAV</sequence>
<evidence type="ECO:0000259" key="5">
    <source>
        <dbReference type="Pfam" id="PF01494"/>
    </source>
</evidence>
<dbReference type="GO" id="GO:0071949">
    <property type="term" value="F:FAD binding"/>
    <property type="evidence" value="ECO:0007669"/>
    <property type="project" value="InterPro"/>
</dbReference>
<dbReference type="Gene3D" id="3.50.50.60">
    <property type="entry name" value="FAD/NAD(P)-binding domain"/>
    <property type="match status" value="1"/>
</dbReference>
<keyword evidence="2" id="KW-0274">FAD</keyword>
<keyword evidence="4" id="KW-0472">Membrane</keyword>
<proteinExistence type="predicted"/>
<dbReference type="PRINTS" id="PR00420">
    <property type="entry name" value="RNGMNOXGNASE"/>
</dbReference>
<feature type="transmembrane region" description="Helical" evidence="4">
    <location>
        <begin position="12"/>
        <end position="30"/>
    </location>
</feature>
<evidence type="ECO:0000256" key="4">
    <source>
        <dbReference type="SAM" id="Phobius"/>
    </source>
</evidence>
<evidence type="ECO:0000256" key="1">
    <source>
        <dbReference type="ARBA" id="ARBA00022630"/>
    </source>
</evidence>
<dbReference type="PANTHER" id="PTHR46720">
    <property type="entry name" value="HYDROXYLASE, PUTATIVE (AFU_ORTHOLOGUE AFUA_3G01460)-RELATED"/>
    <property type="match status" value="1"/>
</dbReference>
<dbReference type="InterPro" id="IPR002938">
    <property type="entry name" value="FAD-bd"/>
</dbReference>
<dbReference type="SUPFAM" id="SSF54373">
    <property type="entry name" value="FAD-linked reductases, C-terminal domain"/>
    <property type="match status" value="1"/>
</dbReference>
<protein>
    <recommendedName>
        <fullName evidence="5">FAD-binding domain-containing protein</fullName>
    </recommendedName>
</protein>
<dbReference type="Pfam" id="PF01494">
    <property type="entry name" value="FAD_binding_3"/>
    <property type="match status" value="1"/>
</dbReference>